<dbReference type="RefSeq" id="WP_090606416.1">
    <property type="nucleotide sequence ID" value="NZ_CTEE01000001.1"/>
</dbReference>
<protein>
    <submittedName>
        <fullName evidence="2">Membrane-associated oxidoreductase</fullName>
    </submittedName>
</protein>
<dbReference type="PANTHER" id="PTHR46865">
    <property type="entry name" value="OXIDOREDUCTASE-RELATED"/>
    <property type="match status" value="1"/>
</dbReference>
<evidence type="ECO:0000313" key="2">
    <source>
        <dbReference type="EMBL" id="CQD20576.1"/>
    </source>
</evidence>
<dbReference type="InterPro" id="IPR002938">
    <property type="entry name" value="FAD-bd"/>
</dbReference>
<dbReference type="PANTHER" id="PTHR46865:SF2">
    <property type="entry name" value="MONOOXYGENASE"/>
    <property type="match status" value="1"/>
</dbReference>
<dbReference type="AlphaFoldDB" id="A0A0E3WDM5"/>
<organism evidence="2 3">
    <name type="scientific">Mycobacterium lentiflavum</name>
    <dbReference type="NCBI Taxonomy" id="141349"/>
    <lineage>
        <taxon>Bacteria</taxon>
        <taxon>Bacillati</taxon>
        <taxon>Actinomycetota</taxon>
        <taxon>Actinomycetes</taxon>
        <taxon>Mycobacteriales</taxon>
        <taxon>Mycobacteriaceae</taxon>
        <taxon>Mycobacterium</taxon>
        <taxon>Mycobacterium simiae complex</taxon>
    </lineage>
</organism>
<dbReference type="STRING" id="141349.BN1232_04970"/>
<dbReference type="PRINTS" id="PR00420">
    <property type="entry name" value="RNGMNOXGNASE"/>
</dbReference>
<sequence length="402" mass="43755">MRILISGASIAGPVLAYWLARRAFDVTIVERAPELRKTGGHAVDLFRPAMEISAKMGVLPQIEALATGTTAMTMYREGVERPARVDLTKVFGASSDRHVEIMRDDLSEAYYRAGCGDVEYLFGDSITSISLDGEVTFEHNAPRTFDVIIGADGLHSNVRRLVFGEDAGRTRFLGGYLAVESVPKSLAREGEMAVHMGAGRLAGIYTARPLDDARALFMFRSKQELQYHYRDVLRQKELLRTKFAGMDAAVDGWLAELDRAPTFYFDSIIQLELDTWSRGRVALVGDAGYCPGPAVGGSTSIAVLGAYVLAGELAAAQGDYTRAFAAYERAMTDAVRRSRAFARAAAKTIVPGSRAGVWGLTRAAQLISVLPAGVSRAIAKLNTNGARLYDSMEYKEYADIDI</sequence>
<dbReference type="Gene3D" id="3.50.50.60">
    <property type="entry name" value="FAD/NAD(P)-binding domain"/>
    <property type="match status" value="1"/>
</dbReference>
<accession>A0A0E3WDM5</accession>
<evidence type="ECO:0000313" key="3">
    <source>
        <dbReference type="Proteomes" id="UP000199251"/>
    </source>
</evidence>
<dbReference type="OrthoDB" id="3356051at2"/>
<name>A0A0E3WDM5_MYCLN</name>
<evidence type="ECO:0000259" key="1">
    <source>
        <dbReference type="Pfam" id="PF01494"/>
    </source>
</evidence>
<proteinExistence type="predicted"/>
<dbReference type="Pfam" id="PF01494">
    <property type="entry name" value="FAD_binding_3"/>
    <property type="match status" value="1"/>
</dbReference>
<dbReference type="Gene3D" id="3.30.9.10">
    <property type="entry name" value="D-Amino Acid Oxidase, subunit A, domain 2"/>
    <property type="match status" value="1"/>
</dbReference>
<dbReference type="SUPFAM" id="SSF51905">
    <property type="entry name" value="FAD/NAD(P)-binding domain"/>
    <property type="match status" value="1"/>
</dbReference>
<dbReference type="EMBL" id="CTEE01000001">
    <property type="protein sequence ID" value="CQD20576.1"/>
    <property type="molecule type" value="Genomic_DNA"/>
</dbReference>
<dbReference type="InterPro" id="IPR036188">
    <property type="entry name" value="FAD/NAD-bd_sf"/>
</dbReference>
<dbReference type="InterPro" id="IPR051704">
    <property type="entry name" value="FAD_aromatic-hydroxylase"/>
</dbReference>
<gene>
    <name evidence="2" type="ORF">BN1232_04970</name>
</gene>
<dbReference type="Proteomes" id="UP000199251">
    <property type="component" value="Unassembled WGS sequence"/>
</dbReference>
<reference evidence="2 3" key="1">
    <citation type="submission" date="2015-03" db="EMBL/GenBank/DDBJ databases">
        <authorList>
            <person name="Urmite Genomes"/>
        </authorList>
    </citation>
    <scope>NUCLEOTIDE SEQUENCE [LARGE SCALE GENOMIC DNA]</scope>
    <source>
        <strain evidence="2 3">CSUR P1491</strain>
    </source>
</reference>
<feature type="domain" description="FAD-binding" evidence="1">
    <location>
        <begin position="3"/>
        <end position="316"/>
    </location>
</feature>
<dbReference type="GO" id="GO:0071949">
    <property type="term" value="F:FAD binding"/>
    <property type="evidence" value="ECO:0007669"/>
    <property type="project" value="InterPro"/>
</dbReference>